<dbReference type="Pfam" id="PF01380">
    <property type="entry name" value="SIS"/>
    <property type="match status" value="1"/>
</dbReference>
<dbReference type="GO" id="GO:1901135">
    <property type="term" value="P:carbohydrate derivative metabolic process"/>
    <property type="evidence" value="ECO:0007669"/>
    <property type="project" value="InterPro"/>
</dbReference>
<dbReference type="InterPro" id="IPR046348">
    <property type="entry name" value="SIS_dom_sf"/>
</dbReference>
<dbReference type="GO" id="GO:0004476">
    <property type="term" value="F:mannose-6-phosphate isomerase activity"/>
    <property type="evidence" value="ECO:0007669"/>
    <property type="project" value="InterPro"/>
</dbReference>
<dbReference type="InterPro" id="IPR035484">
    <property type="entry name" value="SIS_PGI/PMI_1"/>
</dbReference>
<dbReference type="CDD" id="cd05017">
    <property type="entry name" value="SIS_PGI_PMI_1"/>
    <property type="match status" value="1"/>
</dbReference>
<evidence type="ECO:0000256" key="1">
    <source>
        <dbReference type="ARBA" id="ARBA00010523"/>
    </source>
</evidence>
<dbReference type="GO" id="GO:0097367">
    <property type="term" value="F:carbohydrate derivative binding"/>
    <property type="evidence" value="ECO:0007669"/>
    <property type="project" value="InterPro"/>
</dbReference>
<dbReference type="CDD" id="cd05637">
    <property type="entry name" value="SIS_PGI_PMI_2"/>
    <property type="match status" value="1"/>
</dbReference>
<gene>
    <name evidence="4" type="ORF">METZ01_LOCUS13839</name>
</gene>
<dbReference type="Pfam" id="PF10432">
    <property type="entry name" value="bact-PGI_C"/>
    <property type="match status" value="1"/>
</dbReference>
<dbReference type="AlphaFoldDB" id="A0A381P220"/>
<reference evidence="4" key="1">
    <citation type="submission" date="2018-05" db="EMBL/GenBank/DDBJ databases">
        <authorList>
            <person name="Lanie J.A."/>
            <person name="Ng W.-L."/>
            <person name="Kazmierczak K.M."/>
            <person name="Andrzejewski T.M."/>
            <person name="Davidsen T.M."/>
            <person name="Wayne K.J."/>
            <person name="Tettelin H."/>
            <person name="Glass J.I."/>
            <person name="Rusch D."/>
            <person name="Podicherti R."/>
            <person name="Tsui H.-C.T."/>
            <person name="Winkler M.E."/>
        </authorList>
    </citation>
    <scope>NUCLEOTIDE SEQUENCE</scope>
</reference>
<keyword evidence="2" id="KW-0413">Isomerase</keyword>
<name>A0A381P220_9ZZZZ</name>
<dbReference type="GO" id="GO:0005975">
    <property type="term" value="P:carbohydrate metabolic process"/>
    <property type="evidence" value="ECO:0007669"/>
    <property type="project" value="InterPro"/>
</dbReference>
<proteinExistence type="inferred from homology"/>
<feature type="non-terminal residue" evidence="4">
    <location>
        <position position="1"/>
    </location>
</feature>
<evidence type="ECO:0000256" key="2">
    <source>
        <dbReference type="ARBA" id="ARBA00023235"/>
    </source>
</evidence>
<feature type="domain" description="SIS" evidence="3">
    <location>
        <begin position="31"/>
        <end position="172"/>
    </location>
</feature>
<dbReference type="Gene3D" id="3.40.50.10490">
    <property type="entry name" value="Glucose-6-phosphate isomerase like protein, domain 1"/>
    <property type="match status" value="2"/>
</dbReference>
<organism evidence="4">
    <name type="scientific">marine metagenome</name>
    <dbReference type="NCBI Taxonomy" id="408172"/>
    <lineage>
        <taxon>unclassified sequences</taxon>
        <taxon>metagenomes</taxon>
        <taxon>ecological metagenomes</taxon>
    </lineage>
</organism>
<dbReference type="InterPro" id="IPR001347">
    <property type="entry name" value="SIS_dom"/>
</dbReference>
<comment type="similarity">
    <text evidence="1">Belongs to the PGI/PMI family.</text>
</comment>
<dbReference type="GO" id="GO:0004347">
    <property type="term" value="F:glucose-6-phosphate isomerase activity"/>
    <property type="evidence" value="ECO:0007669"/>
    <property type="project" value="InterPro"/>
</dbReference>
<sequence length="343" mass="36674">VTHRIDSLGMQEATFALPNQIEQSMVGSIEIDGLPNSNDIDQVLVLGMGGSGIAGDIVEAIAAPRMSVPVIVSKGYDCPSFVSRRTLVMAVSFSGETEETLHAASIAHDQGARIVAVTCGGSLAEMARQWKASLHLVDSTIPMPRCAVGAISVPLLMALESIGLLSGIETDIWACVETLQNRCESIRTGQNTPREAAQKIGDDIPVIYGGGRLGVVAAVRLKNQINENAKTPAFFNAMPEICHNEIAGWGATGDASHQNISTVHLRHDFENPRLAPRFEFDEAVAASGQRKVTTIRAQGENPLAQLFDLILSGDQMSLELADLHGQDPGPIDVLTELKHRLSE</sequence>
<accession>A0A381P220</accession>
<protein>
    <recommendedName>
        <fullName evidence="3">SIS domain-containing protein</fullName>
    </recommendedName>
</protein>
<dbReference type="InterPro" id="IPR019490">
    <property type="entry name" value="Glu6P/Mann6P_isomerase_C"/>
</dbReference>
<evidence type="ECO:0000313" key="4">
    <source>
        <dbReference type="EMBL" id="SUZ60985.1"/>
    </source>
</evidence>
<dbReference type="SUPFAM" id="SSF53697">
    <property type="entry name" value="SIS domain"/>
    <property type="match status" value="1"/>
</dbReference>
<dbReference type="PROSITE" id="PS51464">
    <property type="entry name" value="SIS"/>
    <property type="match status" value="1"/>
</dbReference>
<evidence type="ECO:0000259" key="3">
    <source>
        <dbReference type="PROSITE" id="PS51464"/>
    </source>
</evidence>
<dbReference type="EMBL" id="UINC01000777">
    <property type="protein sequence ID" value="SUZ60985.1"/>
    <property type="molecule type" value="Genomic_DNA"/>
</dbReference>